<evidence type="ECO:0000313" key="3">
    <source>
        <dbReference type="Proteomes" id="UP000076276"/>
    </source>
</evidence>
<dbReference type="OrthoDB" id="5298498at2"/>
<dbReference type="PANTHER" id="PTHR31527">
    <property type="entry name" value="RE64534P"/>
    <property type="match status" value="1"/>
</dbReference>
<comment type="caution">
    <text evidence="2">The sequence shown here is derived from an EMBL/GenBank/DDBJ whole genome shotgun (WGS) entry which is preliminary data.</text>
</comment>
<gene>
    <name evidence="2" type="ORF">AZH43_10395</name>
</gene>
<dbReference type="PANTHER" id="PTHR31527:SF0">
    <property type="entry name" value="RE64534P"/>
    <property type="match status" value="1"/>
</dbReference>
<evidence type="ECO:0000313" key="2">
    <source>
        <dbReference type="EMBL" id="KYQ72338.1"/>
    </source>
</evidence>
<accession>A0A151Y2U1</accession>
<dbReference type="RefSeq" id="WP_067668176.1">
    <property type="nucleotide sequence ID" value="NZ_CBCSIK010000010.1"/>
</dbReference>
<dbReference type="InterPro" id="IPR018959">
    <property type="entry name" value="DUF1989"/>
</dbReference>
<dbReference type="STRING" id="1806892.AZH43_10395"/>
<dbReference type="InterPro" id="IPR017792">
    <property type="entry name" value="UAAP1"/>
</dbReference>
<protein>
    <submittedName>
        <fullName evidence="2">Urea carboxylase</fullName>
    </submittedName>
</protein>
<sequence>MGELEQTYHDNQTLWTETLPGGHHWSGRIRKGAILQLKALSQNANVSLFCVNAEDKLERYNMPDSLKGQHTAYLTAGNVLYSDLGRVMASIVKDDHAWNDTFCGASRPEQIEKKYGVCAFQDARNDMQQSGLDGLLVEMAKFSLSQTDLSATVNLFSKVTPNDAGALSYAASDNTDQIIELRFEMDCLVFLSAAPHGLDNSASYQPSNIQLSLFKANALSGNDICRDSCPQNQRAFQNNARYYALSSF</sequence>
<dbReference type="Proteomes" id="UP000076276">
    <property type="component" value="Unassembled WGS sequence"/>
</dbReference>
<feature type="domain" description="DUF1989" evidence="1">
    <location>
        <begin position="17"/>
        <end position="188"/>
    </location>
</feature>
<name>A0A151Y2U1_9GAMM</name>
<reference evidence="2 3" key="1">
    <citation type="submission" date="2016-03" db="EMBL/GenBank/DDBJ databases">
        <title>Acinetobacter genomospecies 28 strain ANC 4149.</title>
        <authorList>
            <person name="Radolfova-Krizova L."/>
            <person name="Nemec A."/>
        </authorList>
    </citation>
    <scope>NUCLEOTIDE SEQUENCE [LARGE SCALE GENOMIC DNA]</scope>
    <source>
        <strain evidence="2 3">ANC 4149</strain>
    </source>
</reference>
<evidence type="ECO:0000259" key="1">
    <source>
        <dbReference type="Pfam" id="PF09347"/>
    </source>
</evidence>
<dbReference type="EMBL" id="LUAW01000016">
    <property type="protein sequence ID" value="KYQ72338.1"/>
    <property type="molecule type" value="Genomic_DNA"/>
</dbReference>
<dbReference type="NCBIfam" id="TIGR03425">
    <property type="entry name" value="urea_degr_2"/>
    <property type="match status" value="1"/>
</dbReference>
<dbReference type="Pfam" id="PF09347">
    <property type="entry name" value="DUF1989"/>
    <property type="match status" value="1"/>
</dbReference>
<proteinExistence type="predicted"/>
<organism evidence="2 3">
    <name type="scientific">Acinetobacter pragensis</name>
    <dbReference type="NCBI Taxonomy" id="1806892"/>
    <lineage>
        <taxon>Bacteria</taxon>
        <taxon>Pseudomonadati</taxon>
        <taxon>Pseudomonadota</taxon>
        <taxon>Gammaproteobacteria</taxon>
        <taxon>Moraxellales</taxon>
        <taxon>Moraxellaceae</taxon>
        <taxon>Acinetobacter</taxon>
    </lineage>
</organism>
<dbReference type="AlphaFoldDB" id="A0A151Y2U1"/>
<keyword evidence="3" id="KW-1185">Reference proteome</keyword>